<reference evidence="1" key="1">
    <citation type="submission" date="2021-09" db="EMBL/GenBank/DDBJ databases">
        <authorList>
            <person name="Andersen S.H."/>
            <person name="Beall E.A."/>
            <person name="Cappelle B."/>
            <person name="Falteisek K.J."/>
            <person name="Fenske B.A."/>
            <person name="Gansluckner N.W."/>
            <person name="Gilbertson S.M."/>
            <person name="Krings K.J."/>
            <person name="Mobeck M."/>
            <person name="Odeku J.O."/>
            <person name="Poncelet M.E."/>
            <person name="Rohr J.R."/>
            <person name="Rolands L."/>
            <person name="Whipple C.D."/>
            <person name="Whipple E.M."/>
            <person name="Spring A.M."/>
            <person name="Klyczek K."/>
            <person name="Garlena R.A."/>
            <person name="Russell D.A."/>
            <person name="Pope W.H."/>
            <person name="Jacobs-Sera D."/>
            <person name="Hatfull G.F."/>
        </authorList>
    </citation>
    <scope>NUCLEOTIDE SEQUENCE</scope>
</reference>
<protein>
    <submittedName>
        <fullName evidence="1">Uncharacterized protein</fullName>
    </submittedName>
</protein>
<dbReference type="Proteomes" id="UP000827768">
    <property type="component" value="Segment"/>
</dbReference>
<sequence length="135" mass="15893">MPLEYTIQIGYDSHVSAGYAKYVTSTPEEAIALRGTKFHPDFDVVVRREVGTTEWTYEREDQKYDYRQKIGEYRQANHEENIRRLAFRPKQSSALPLNRGVKTYGPFIRSDEPLSIWYYTQGELDIDKSFNRENS</sequence>
<proteinExistence type="predicted"/>
<evidence type="ECO:0000313" key="2">
    <source>
        <dbReference type="Proteomes" id="UP000827768"/>
    </source>
</evidence>
<gene>
    <name evidence="1" type="primary">253</name>
    <name evidence="1" type="ORF">SEA_PUMPERNICKEL_253</name>
</gene>
<dbReference type="KEGG" id="vg:80019894"/>
<dbReference type="EMBL" id="OK040790">
    <property type="protein sequence ID" value="UDL16003.1"/>
    <property type="molecule type" value="Genomic_DNA"/>
</dbReference>
<organism evidence="1 2">
    <name type="scientific">Microbacterium phage Pumpernickel</name>
    <dbReference type="NCBI Taxonomy" id="2885983"/>
    <lineage>
        <taxon>Viruses</taxon>
        <taxon>Duplodnaviria</taxon>
        <taxon>Heunggongvirae</taxon>
        <taxon>Uroviricota</taxon>
        <taxon>Caudoviricetes</taxon>
        <taxon>Pumpernickelvirus</taxon>
        <taxon>Pumpernickelvirus pumpernickel</taxon>
    </lineage>
</organism>
<evidence type="ECO:0000313" key="1">
    <source>
        <dbReference type="EMBL" id="UDL16003.1"/>
    </source>
</evidence>
<accession>A0AAE8Y8I1</accession>
<dbReference type="GeneID" id="80019894"/>
<keyword evidence="2" id="KW-1185">Reference proteome</keyword>
<dbReference type="RefSeq" id="YP_010755243.1">
    <property type="nucleotide sequence ID" value="NC_073468.1"/>
</dbReference>
<name>A0AAE8Y8I1_9CAUD</name>